<dbReference type="InterPro" id="IPR001372">
    <property type="entry name" value="Dynein_light_chain_typ-1/2"/>
</dbReference>
<dbReference type="VEuPathDB" id="TriTrypDB:LDHU3_19.1120"/>
<dbReference type="InterPro" id="IPR001179">
    <property type="entry name" value="PPIase_FKBP_dom"/>
</dbReference>
<feature type="domain" description="PPIase FKBP-type" evidence="2">
    <location>
        <begin position="172"/>
        <end position="259"/>
    </location>
</feature>
<dbReference type="VEuPathDB" id="TriTrypDB:LDHU3_19.1110"/>
<evidence type="ECO:0000256" key="1">
    <source>
        <dbReference type="PROSITE-ProRule" id="PRU00277"/>
    </source>
</evidence>
<dbReference type="EC" id="5.2.1.8" evidence="1"/>
<dbReference type="PROSITE" id="PS50059">
    <property type="entry name" value="FKBP_PPIASE"/>
    <property type="match status" value="1"/>
</dbReference>
<dbReference type="Proteomes" id="UP000318821">
    <property type="component" value="Unassembled WGS sequence"/>
</dbReference>
<dbReference type="GO" id="GO:0005868">
    <property type="term" value="C:cytoplasmic dynein complex"/>
    <property type="evidence" value="ECO:0007669"/>
    <property type="project" value="TreeGrafter"/>
</dbReference>
<dbReference type="VEuPathDB" id="TriTrypDB:LdBPK_190920.1"/>
<accession>A0A504X728</accession>
<name>A0A504X728_LEIDO</name>
<evidence type="ECO:0000313" key="4">
    <source>
        <dbReference type="Proteomes" id="UP000318821"/>
    </source>
</evidence>
<dbReference type="VEuPathDB" id="TriTrypDB:LdCL_190014500"/>
<proteinExistence type="predicted"/>
<dbReference type="InterPro" id="IPR046357">
    <property type="entry name" value="PPIase_dom_sf"/>
</dbReference>
<dbReference type="Gene3D" id="3.30.740.10">
    <property type="entry name" value="Protein Inhibitor Of Neuronal Nitric Oxide Synthase"/>
    <property type="match status" value="1"/>
</dbReference>
<dbReference type="FunFam" id="3.30.740.10:FF:000011">
    <property type="entry name" value="Dynein light chain"/>
    <property type="match status" value="1"/>
</dbReference>
<dbReference type="GO" id="GO:0045505">
    <property type="term" value="F:dynein intermediate chain binding"/>
    <property type="evidence" value="ECO:0007669"/>
    <property type="project" value="TreeGrafter"/>
</dbReference>
<dbReference type="SMART" id="SM01375">
    <property type="entry name" value="Dynein_light"/>
    <property type="match status" value="1"/>
</dbReference>
<dbReference type="SUPFAM" id="SSF54648">
    <property type="entry name" value="DLC"/>
    <property type="match status" value="1"/>
</dbReference>
<keyword evidence="1" id="KW-0413">Isomerase</keyword>
<comment type="catalytic activity">
    <reaction evidence="1">
        <text>[protein]-peptidylproline (omega=180) = [protein]-peptidylproline (omega=0)</text>
        <dbReference type="Rhea" id="RHEA:16237"/>
        <dbReference type="Rhea" id="RHEA-COMP:10747"/>
        <dbReference type="Rhea" id="RHEA-COMP:10748"/>
        <dbReference type="ChEBI" id="CHEBI:83833"/>
        <dbReference type="ChEBI" id="CHEBI:83834"/>
        <dbReference type="EC" id="5.2.1.8"/>
    </reaction>
</comment>
<gene>
    <name evidence="3" type="ORF">CGC20_21740</name>
</gene>
<dbReference type="VEuPathDB" id="TriTrypDB:LdBPK_190910.1"/>
<keyword evidence="1" id="KW-0697">Rotamase</keyword>
<dbReference type="VEuPathDB" id="TriTrypDB:LdCL_190014600"/>
<dbReference type="InterPro" id="IPR037177">
    <property type="entry name" value="DLC_sf"/>
</dbReference>
<organism evidence="3 4">
    <name type="scientific">Leishmania donovani</name>
    <dbReference type="NCBI Taxonomy" id="5661"/>
    <lineage>
        <taxon>Eukaryota</taxon>
        <taxon>Discoba</taxon>
        <taxon>Euglenozoa</taxon>
        <taxon>Kinetoplastea</taxon>
        <taxon>Metakinetoplastina</taxon>
        <taxon>Trypanosomatida</taxon>
        <taxon>Trypanosomatidae</taxon>
        <taxon>Leishmaniinae</taxon>
        <taxon>Leishmania</taxon>
    </lineage>
</organism>
<reference evidence="4" key="1">
    <citation type="submission" date="2019-02" db="EMBL/GenBank/DDBJ databases">
        <title>FDA dAtabase for Regulatory Grade micrObial Sequences (FDA-ARGOS): Supporting development and validation of Infectious Disease Dx tests.</title>
        <authorList>
            <person name="Duncan R."/>
            <person name="Fisher C."/>
            <person name="Tallon L."/>
            <person name="Sadzewicz L."/>
            <person name="Sengamalay N."/>
            <person name="Ott S."/>
            <person name="Godinez A."/>
            <person name="Nagaraj S."/>
            <person name="Vavikolanu K."/>
            <person name="Vyas G."/>
            <person name="Nadendla S."/>
            <person name="Aluvathingal J."/>
            <person name="Sichtig H."/>
        </authorList>
    </citation>
    <scope>NUCLEOTIDE SEQUENCE [LARGE SCALE GENOMIC DNA]</scope>
    <source>
        <strain evidence="4">FDAARGOS_360</strain>
    </source>
</reference>
<dbReference type="SUPFAM" id="SSF54534">
    <property type="entry name" value="FKBP-like"/>
    <property type="match status" value="1"/>
</dbReference>
<dbReference type="GO" id="GO:0007017">
    <property type="term" value="P:microtubule-based process"/>
    <property type="evidence" value="ECO:0007669"/>
    <property type="project" value="InterPro"/>
</dbReference>
<dbReference type="PANTHER" id="PTHR11886:SF36">
    <property type="entry name" value="DYNEIN LIGHT CHAIN"/>
    <property type="match status" value="1"/>
</dbReference>
<dbReference type="AlphaFoldDB" id="A0A504X728"/>
<dbReference type="PANTHER" id="PTHR11886">
    <property type="entry name" value="DYNEIN LIGHT CHAIN"/>
    <property type="match status" value="1"/>
</dbReference>
<sequence>MSGTRVLIKESAMPVDMQQDCADCAAHALFTLKLREQTDLAQFIKKELDVKYGGQWHCIVGHSFGSCVGHDEAYFIYFEINGIFFSMWKMDVTLEAKQVPINSAGRTVPAVLATAATLLLTLCVLSVEASYWSEEVNRVRTIAKQPNVSALPSGLLFTIERRGFGDRAPAAEDKCEMHYTIHYRFPGIVESTRHHPYPVRRSPSQLIPGMAEAMQLMREGDRWYLHVPYQLGYGKEGCKEKKVPSLSNLRVEIEMYKCESASGKTSAEIDAYLAKYMKTRIPEKAAPVDYTDL</sequence>
<protein>
    <recommendedName>
        <fullName evidence="1">peptidylprolyl isomerase</fullName>
        <ecNumber evidence="1">5.2.1.8</ecNumber>
    </recommendedName>
</protein>
<dbReference type="EMBL" id="RHLD01000034">
    <property type="protein sequence ID" value="TPP44792.1"/>
    <property type="molecule type" value="Genomic_DNA"/>
</dbReference>
<evidence type="ECO:0000313" key="3">
    <source>
        <dbReference type="EMBL" id="TPP44792.1"/>
    </source>
</evidence>
<dbReference type="Pfam" id="PF01221">
    <property type="entry name" value="Dynein_light"/>
    <property type="match status" value="1"/>
</dbReference>
<dbReference type="GO" id="GO:0003755">
    <property type="term" value="F:peptidyl-prolyl cis-trans isomerase activity"/>
    <property type="evidence" value="ECO:0007669"/>
    <property type="project" value="UniProtKB-KW"/>
</dbReference>
<comment type="caution">
    <text evidence="3">The sequence shown here is derived from an EMBL/GenBank/DDBJ whole genome shotgun (WGS) entry which is preliminary data.</text>
</comment>
<evidence type="ECO:0000259" key="2">
    <source>
        <dbReference type="PROSITE" id="PS50059"/>
    </source>
</evidence>
<dbReference type="Pfam" id="PF00254">
    <property type="entry name" value="FKBP_C"/>
    <property type="match status" value="1"/>
</dbReference>
<dbReference type="Gene3D" id="3.10.50.40">
    <property type="match status" value="1"/>
</dbReference>